<accession>A0ABY8SRL2</accession>
<feature type="transmembrane region" description="Helical" evidence="1">
    <location>
        <begin position="29"/>
        <end position="49"/>
    </location>
</feature>
<evidence type="ECO:0000259" key="2">
    <source>
        <dbReference type="SMART" id="SM00014"/>
    </source>
</evidence>
<feature type="transmembrane region" description="Helical" evidence="1">
    <location>
        <begin position="89"/>
        <end position="113"/>
    </location>
</feature>
<evidence type="ECO:0000256" key="1">
    <source>
        <dbReference type="SAM" id="Phobius"/>
    </source>
</evidence>
<evidence type="ECO:0000313" key="3">
    <source>
        <dbReference type="EMBL" id="WHS65415.1"/>
    </source>
</evidence>
<dbReference type="Proteomes" id="UP001240697">
    <property type="component" value="Chromosome"/>
</dbReference>
<dbReference type="PANTHER" id="PTHR14969">
    <property type="entry name" value="SPHINGOSINE-1-PHOSPHATE PHOSPHOHYDROLASE"/>
    <property type="match status" value="1"/>
</dbReference>
<keyword evidence="1" id="KW-1133">Transmembrane helix</keyword>
<evidence type="ECO:0000313" key="4">
    <source>
        <dbReference type="Proteomes" id="UP001240697"/>
    </source>
</evidence>
<feature type="transmembrane region" description="Helical" evidence="1">
    <location>
        <begin position="125"/>
        <end position="146"/>
    </location>
</feature>
<dbReference type="Gene3D" id="1.20.144.10">
    <property type="entry name" value="Phosphatidic acid phosphatase type 2/haloperoxidase"/>
    <property type="match status" value="1"/>
</dbReference>
<organism evidence="3 4">
    <name type="scientific">Comamonas resistens</name>
    <dbReference type="NCBI Taxonomy" id="3046670"/>
    <lineage>
        <taxon>Bacteria</taxon>
        <taxon>Pseudomonadati</taxon>
        <taxon>Pseudomonadota</taxon>
        <taxon>Betaproteobacteria</taxon>
        <taxon>Burkholderiales</taxon>
        <taxon>Comamonadaceae</taxon>
        <taxon>Comamonas</taxon>
    </lineage>
</organism>
<dbReference type="Pfam" id="PF01569">
    <property type="entry name" value="PAP2"/>
    <property type="match status" value="1"/>
</dbReference>
<proteinExistence type="predicted"/>
<dbReference type="SMART" id="SM00014">
    <property type="entry name" value="acidPPc"/>
    <property type="match status" value="1"/>
</dbReference>
<gene>
    <name evidence="3" type="ORF">QMY55_23645</name>
</gene>
<reference evidence="3 4" key="1">
    <citation type="submission" date="2023-05" db="EMBL/GenBank/DDBJ databases">
        <authorList>
            <person name="Yin Y."/>
            <person name="Lu Z."/>
        </authorList>
    </citation>
    <scope>NUCLEOTIDE SEQUENCE [LARGE SCALE GENOMIC DNA]</scope>
    <source>
        <strain evidence="3 4">ZM22</strain>
    </source>
</reference>
<feature type="domain" description="Phosphatidic acid phosphatase type 2/haloperoxidase" evidence="2">
    <location>
        <begin position="56"/>
        <end position="167"/>
    </location>
</feature>
<dbReference type="EMBL" id="CP125947">
    <property type="protein sequence ID" value="WHS65415.1"/>
    <property type="molecule type" value="Genomic_DNA"/>
</dbReference>
<feature type="transmembrane region" description="Helical" evidence="1">
    <location>
        <begin position="152"/>
        <end position="171"/>
    </location>
</feature>
<dbReference type="RefSeq" id="WP_283486517.1">
    <property type="nucleotide sequence ID" value="NZ_CP125947.1"/>
</dbReference>
<name>A0ABY8SRL2_9BURK</name>
<keyword evidence="4" id="KW-1185">Reference proteome</keyword>
<protein>
    <submittedName>
        <fullName evidence="3">Phosphatase PAP2 family protein</fullName>
    </submittedName>
</protein>
<dbReference type="PANTHER" id="PTHR14969:SF13">
    <property type="entry name" value="AT30094P"/>
    <property type="match status" value="1"/>
</dbReference>
<dbReference type="SUPFAM" id="SSF48317">
    <property type="entry name" value="Acid phosphatase/Vanadium-dependent haloperoxidase"/>
    <property type="match status" value="1"/>
</dbReference>
<keyword evidence="1" id="KW-0472">Membrane</keyword>
<feature type="transmembrane region" description="Helical" evidence="1">
    <location>
        <begin position="56"/>
        <end position="77"/>
    </location>
</feature>
<sequence>MLFFDPPVFHFLNANTQSPMWWIEASRFASNWLPGLCALPVIAAMLALGKGWRRSIQLALLSMAVAWVACRLIRWGFPMPRPAQLGMGHQWIVHGASASFPSMHAAGAFALALGINLGVGRHRRWLVICAWILAGSVALSRVVLGVHFPSDVLAGMLTGAASATLVWRCALKIKQAQHRRRLKQGLHPQIS</sequence>
<dbReference type="InterPro" id="IPR036938">
    <property type="entry name" value="PAP2/HPO_sf"/>
</dbReference>
<dbReference type="InterPro" id="IPR000326">
    <property type="entry name" value="PAP2/HPO"/>
</dbReference>
<keyword evidence="1" id="KW-0812">Transmembrane</keyword>